<name>A0ABT8D036_9FLAO</name>
<gene>
    <name evidence="1" type="ORF">QW060_25395</name>
</gene>
<evidence type="ECO:0000313" key="1">
    <source>
        <dbReference type="EMBL" id="MDN3710208.1"/>
    </source>
</evidence>
<dbReference type="Proteomes" id="UP001242368">
    <property type="component" value="Unassembled WGS sequence"/>
</dbReference>
<keyword evidence="2" id="KW-1185">Reference proteome</keyword>
<protein>
    <submittedName>
        <fullName evidence="1">Uncharacterized protein</fullName>
    </submittedName>
</protein>
<comment type="caution">
    <text evidence="1">The sequence shown here is derived from an EMBL/GenBank/DDBJ whole genome shotgun (WGS) entry which is preliminary data.</text>
</comment>
<dbReference type="RefSeq" id="WP_290365442.1">
    <property type="nucleotide sequence ID" value="NZ_JAUFQU010000078.1"/>
</dbReference>
<proteinExistence type="predicted"/>
<accession>A0ABT8D036</accession>
<reference evidence="2" key="1">
    <citation type="journal article" date="2019" name="Int. J. Syst. Evol. Microbiol.">
        <title>The Global Catalogue of Microorganisms (GCM) 10K type strain sequencing project: providing services to taxonomists for standard genome sequencing and annotation.</title>
        <authorList>
            <consortium name="The Broad Institute Genomics Platform"/>
            <consortium name="The Broad Institute Genome Sequencing Center for Infectious Disease"/>
            <person name="Wu L."/>
            <person name="Ma J."/>
        </authorList>
    </citation>
    <scope>NUCLEOTIDE SEQUENCE [LARGE SCALE GENOMIC DNA]</scope>
    <source>
        <strain evidence="2">CECT 7184</strain>
    </source>
</reference>
<sequence length="56" mass="6521">MFYKGEGYIEVFYDTVSLTDYIVTVDKSGKINFQISVISLMKLCLPDFFHVLIHKI</sequence>
<evidence type="ECO:0000313" key="2">
    <source>
        <dbReference type="Proteomes" id="UP001242368"/>
    </source>
</evidence>
<organism evidence="1 2">
    <name type="scientific">Paenimyroides ceti</name>
    <dbReference type="NCBI Taxonomy" id="395087"/>
    <lineage>
        <taxon>Bacteria</taxon>
        <taxon>Pseudomonadati</taxon>
        <taxon>Bacteroidota</taxon>
        <taxon>Flavobacteriia</taxon>
        <taxon>Flavobacteriales</taxon>
        <taxon>Flavobacteriaceae</taxon>
        <taxon>Paenimyroides</taxon>
    </lineage>
</organism>
<dbReference type="EMBL" id="JAUFQU010000078">
    <property type="protein sequence ID" value="MDN3710208.1"/>
    <property type="molecule type" value="Genomic_DNA"/>
</dbReference>